<evidence type="ECO:0000313" key="2">
    <source>
        <dbReference type="Proteomes" id="UP001054821"/>
    </source>
</evidence>
<name>A0AAD4V424_PRUDU</name>
<reference evidence="1 2" key="1">
    <citation type="journal article" date="2022" name="G3 (Bethesda)">
        <title>Whole-genome sequence and methylome profiling of the almond [Prunus dulcis (Mill.) D.A. Webb] cultivar 'Nonpareil'.</title>
        <authorList>
            <person name="D'Amico-Willman K.M."/>
            <person name="Ouma W.Z."/>
            <person name="Meulia T."/>
            <person name="Sideli G.M."/>
            <person name="Gradziel T.M."/>
            <person name="Fresnedo-Ramirez J."/>
        </authorList>
    </citation>
    <scope>NUCLEOTIDE SEQUENCE [LARGE SCALE GENOMIC DNA]</scope>
    <source>
        <strain evidence="1">Clone GOH B32 T37-40</strain>
    </source>
</reference>
<accession>A0AAD4V424</accession>
<dbReference type="EMBL" id="JAJFAZ020000007">
    <property type="protein sequence ID" value="KAI5317187.1"/>
    <property type="molecule type" value="Genomic_DNA"/>
</dbReference>
<proteinExistence type="predicted"/>
<protein>
    <submittedName>
        <fullName evidence="1">Uncharacterized protein</fullName>
    </submittedName>
</protein>
<comment type="caution">
    <text evidence="1">The sequence shown here is derived from an EMBL/GenBank/DDBJ whole genome shotgun (WGS) entry which is preliminary data.</text>
</comment>
<dbReference type="Proteomes" id="UP001054821">
    <property type="component" value="Chromosome 7"/>
</dbReference>
<sequence length="111" mass="12238">MSMLKSLHVLAKFVAYHEVAEISKFKVVVDAYKLGYLDYKSGVTSCHPIEDEDVELLCLGMPPAQDDQINVVAREDVKEQVADELAVDEDDTKDVAEQVAGATEHTIATNE</sequence>
<organism evidence="1 2">
    <name type="scientific">Prunus dulcis</name>
    <name type="common">Almond</name>
    <name type="synonym">Amygdalus dulcis</name>
    <dbReference type="NCBI Taxonomy" id="3755"/>
    <lineage>
        <taxon>Eukaryota</taxon>
        <taxon>Viridiplantae</taxon>
        <taxon>Streptophyta</taxon>
        <taxon>Embryophyta</taxon>
        <taxon>Tracheophyta</taxon>
        <taxon>Spermatophyta</taxon>
        <taxon>Magnoliopsida</taxon>
        <taxon>eudicotyledons</taxon>
        <taxon>Gunneridae</taxon>
        <taxon>Pentapetalae</taxon>
        <taxon>rosids</taxon>
        <taxon>fabids</taxon>
        <taxon>Rosales</taxon>
        <taxon>Rosaceae</taxon>
        <taxon>Amygdaloideae</taxon>
        <taxon>Amygdaleae</taxon>
        <taxon>Prunus</taxon>
    </lineage>
</organism>
<dbReference type="AlphaFoldDB" id="A0AAD4V424"/>
<keyword evidence="2" id="KW-1185">Reference proteome</keyword>
<evidence type="ECO:0000313" key="1">
    <source>
        <dbReference type="EMBL" id="KAI5317187.1"/>
    </source>
</evidence>
<gene>
    <name evidence="1" type="ORF">L3X38_036894</name>
</gene>